<proteinExistence type="predicted"/>
<protein>
    <submittedName>
        <fullName evidence="1">Uncharacterized protein</fullName>
    </submittedName>
</protein>
<reference evidence="1 2" key="1">
    <citation type="journal article" date="2018" name="Nat. Ecol. Evol.">
        <title>Shark genomes provide insights into elasmobranch evolution and the origin of vertebrates.</title>
        <authorList>
            <person name="Hara Y"/>
            <person name="Yamaguchi K"/>
            <person name="Onimaru K"/>
            <person name="Kadota M"/>
            <person name="Koyanagi M"/>
            <person name="Keeley SD"/>
            <person name="Tatsumi K"/>
            <person name="Tanaka K"/>
            <person name="Motone F"/>
            <person name="Kageyama Y"/>
            <person name="Nozu R"/>
            <person name="Adachi N"/>
            <person name="Nishimura O"/>
            <person name="Nakagawa R"/>
            <person name="Tanegashima C"/>
            <person name="Kiyatake I"/>
            <person name="Matsumoto R"/>
            <person name="Murakumo K"/>
            <person name="Nishida K"/>
            <person name="Terakita A"/>
            <person name="Kuratani S"/>
            <person name="Sato K"/>
            <person name="Hyodo S Kuraku.S."/>
        </authorList>
    </citation>
    <scope>NUCLEOTIDE SEQUENCE [LARGE SCALE GENOMIC DNA]</scope>
</reference>
<keyword evidence="2" id="KW-1185">Reference proteome</keyword>
<dbReference type="OrthoDB" id="2157641at2759"/>
<gene>
    <name evidence="1" type="ORF">chiPu_0025952</name>
</gene>
<dbReference type="Proteomes" id="UP000287033">
    <property type="component" value="Unassembled WGS sequence"/>
</dbReference>
<name>A0A401TG79_CHIPU</name>
<dbReference type="AlphaFoldDB" id="A0A401TG79"/>
<accession>A0A401TG79</accession>
<organism evidence="1 2">
    <name type="scientific">Chiloscyllium punctatum</name>
    <name type="common">Brownbanded bambooshark</name>
    <name type="synonym">Hemiscyllium punctatum</name>
    <dbReference type="NCBI Taxonomy" id="137246"/>
    <lineage>
        <taxon>Eukaryota</taxon>
        <taxon>Metazoa</taxon>
        <taxon>Chordata</taxon>
        <taxon>Craniata</taxon>
        <taxon>Vertebrata</taxon>
        <taxon>Chondrichthyes</taxon>
        <taxon>Elasmobranchii</taxon>
        <taxon>Galeomorphii</taxon>
        <taxon>Galeoidea</taxon>
        <taxon>Orectolobiformes</taxon>
        <taxon>Hemiscylliidae</taxon>
        <taxon>Chiloscyllium</taxon>
    </lineage>
</organism>
<sequence>KRRIETYINLLKVKLNEGTDDLEKLEGRLRDCADGFSALKKSHSSPSLNLELQTPIVKVKRNVSERRTYRKILPSRRRKAL</sequence>
<feature type="non-terminal residue" evidence="1">
    <location>
        <position position="1"/>
    </location>
</feature>
<dbReference type="STRING" id="137246.A0A401TG79"/>
<evidence type="ECO:0000313" key="1">
    <source>
        <dbReference type="EMBL" id="GCC41652.1"/>
    </source>
</evidence>
<dbReference type="EMBL" id="BEZZ01069355">
    <property type="protein sequence ID" value="GCC41652.1"/>
    <property type="molecule type" value="Genomic_DNA"/>
</dbReference>
<evidence type="ECO:0000313" key="2">
    <source>
        <dbReference type="Proteomes" id="UP000287033"/>
    </source>
</evidence>
<comment type="caution">
    <text evidence="1">The sequence shown here is derived from an EMBL/GenBank/DDBJ whole genome shotgun (WGS) entry which is preliminary data.</text>
</comment>